<dbReference type="GO" id="GO:0043190">
    <property type="term" value="C:ATP-binding cassette (ABC) transporter complex"/>
    <property type="evidence" value="ECO:0007669"/>
    <property type="project" value="TreeGrafter"/>
</dbReference>
<dbReference type="RefSeq" id="WP_044036003.1">
    <property type="nucleotide sequence ID" value="NZ_HG917868.1"/>
</dbReference>
<dbReference type="PANTHER" id="PTHR43553">
    <property type="entry name" value="HEAVY METAL TRANSPORTER"/>
    <property type="match status" value="1"/>
</dbReference>
<dbReference type="Gene3D" id="3.40.50.300">
    <property type="entry name" value="P-loop containing nucleotide triphosphate hydrolases"/>
    <property type="match status" value="1"/>
</dbReference>
<dbReference type="CDD" id="cd03225">
    <property type="entry name" value="ABC_cobalt_CbiO_domain1"/>
    <property type="match status" value="1"/>
</dbReference>
<organism evidence="10 11">
    <name type="scientific">Clostridium bornimense</name>
    <dbReference type="NCBI Taxonomy" id="1216932"/>
    <lineage>
        <taxon>Bacteria</taxon>
        <taxon>Bacillati</taxon>
        <taxon>Bacillota</taxon>
        <taxon>Clostridia</taxon>
        <taxon>Eubacteriales</taxon>
        <taxon>Clostridiaceae</taxon>
        <taxon>Clostridium</taxon>
    </lineage>
</organism>
<proteinExistence type="inferred from homology"/>
<dbReference type="InterPro" id="IPR027417">
    <property type="entry name" value="P-loop_NTPase"/>
</dbReference>
<feature type="domain" description="ABC transporter" evidence="9">
    <location>
        <begin position="6"/>
        <end position="236"/>
    </location>
</feature>
<keyword evidence="8" id="KW-0472">Membrane</keyword>
<dbReference type="OrthoDB" id="9784332at2"/>
<dbReference type="PROSITE" id="PS50893">
    <property type="entry name" value="ABC_TRANSPORTER_2"/>
    <property type="match status" value="1"/>
</dbReference>
<protein>
    <submittedName>
        <fullName evidence="10">Cobalt ABC transporter ATPase</fullName>
        <ecNumber evidence="10">3.6.3.-</ecNumber>
    </submittedName>
</protein>
<dbReference type="InterPro" id="IPR003439">
    <property type="entry name" value="ABC_transporter-like_ATP-bd"/>
</dbReference>
<dbReference type="GO" id="GO:0016887">
    <property type="term" value="F:ATP hydrolysis activity"/>
    <property type="evidence" value="ECO:0007669"/>
    <property type="project" value="InterPro"/>
</dbReference>
<keyword evidence="3" id="KW-0813">Transport</keyword>
<reference evidence="10 11" key="1">
    <citation type="submission" date="2013-11" db="EMBL/GenBank/DDBJ databases">
        <title>Complete genome sequence of Clostridum sp. M2/40.</title>
        <authorList>
            <person name="Wibberg D."/>
            <person name="Puehler A."/>
            <person name="Schlueter A."/>
        </authorList>
    </citation>
    <scope>NUCLEOTIDE SEQUENCE [LARGE SCALE GENOMIC DNA]</scope>
    <source>
        <strain evidence="11">M2/40</strain>
    </source>
</reference>
<dbReference type="EMBL" id="HG917868">
    <property type="protein sequence ID" value="CDM67566.1"/>
    <property type="molecule type" value="Genomic_DNA"/>
</dbReference>
<dbReference type="Proteomes" id="UP000019426">
    <property type="component" value="Chromosome M2/40_rep1"/>
</dbReference>
<sequence>MGKDILEVDKVTYKYPDGYEAIKDISFKVKEGEKIGLIGANGAGKSTVLQLIAGLYFCNEGRIVVDNVEVGKKSLKEVRKNLGFVFQDSDNQLFMNTVYEDISFGLRSNKVSEEDVNVRVIEILNQLSMEKLKDKEIYKLSGGQKKIISIAGVIVMKPKIILMDEPTASLDPKSRRNIINIIRNIPKTFIIATHDLDMILDCCERVVILLDGEVIAIGKSEELLRNKEVLEKANLELPLSFQR</sequence>
<dbReference type="InterPro" id="IPR015856">
    <property type="entry name" value="ABC_transpr_CbiO/EcfA_su"/>
</dbReference>
<evidence type="ECO:0000256" key="8">
    <source>
        <dbReference type="ARBA" id="ARBA00023136"/>
    </source>
</evidence>
<keyword evidence="10" id="KW-0378">Hydrolase</keyword>
<keyword evidence="5" id="KW-0547">Nucleotide-binding</keyword>
<name>W6RSJ9_9CLOT</name>
<keyword evidence="7" id="KW-1278">Translocase</keyword>
<keyword evidence="11" id="KW-1185">Reference proteome</keyword>
<dbReference type="AlphaFoldDB" id="W6RSJ9"/>
<dbReference type="InterPro" id="IPR050095">
    <property type="entry name" value="ECF_ABC_transporter_ATP-bd"/>
</dbReference>
<evidence type="ECO:0000259" key="9">
    <source>
        <dbReference type="PROSITE" id="PS50893"/>
    </source>
</evidence>
<dbReference type="eggNOG" id="COG1122">
    <property type="taxonomic scope" value="Bacteria"/>
</dbReference>
<dbReference type="STRING" id="1216932.CM240_0399"/>
<dbReference type="Pfam" id="PF00005">
    <property type="entry name" value="ABC_tran"/>
    <property type="match status" value="1"/>
</dbReference>
<dbReference type="PATRIC" id="fig|1216932.3.peg.382"/>
<evidence type="ECO:0000256" key="5">
    <source>
        <dbReference type="ARBA" id="ARBA00022741"/>
    </source>
</evidence>
<dbReference type="GO" id="GO:0042626">
    <property type="term" value="F:ATPase-coupled transmembrane transporter activity"/>
    <property type="evidence" value="ECO:0007669"/>
    <property type="project" value="TreeGrafter"/>
</dbReference>
<dbReference type="HOGENOM" id="CLU_000604_1_22_9"/>
<dbReference type="SMART" id="SM00382">
    <property type="entry name" value="AAA"/>
    <property type="match status" value="1"/>
</dbReference>
<comment type="similarity">
    <text evidence="2">Belongs to the ABC transporter superfamily.</text>
</comment>
<comment type="subcellular location">
    <subcellularLocation>
        <location evidence="1">Cell membrane</location>
        <topology evidence="1">Peripheral membrane protein</topology>
    </subcellularLocation>
</comment>
<evidence type="ECO:0000313" key="10">
    <source>
        <dbReference type="EMBL" id="CDM67566.1"/>
    </source>
</evidence>
<dbReference type="SUPFAM" id="SSF52540">
    <property type="entry name" value="P-loop containing nucleoside triphosphate hydrolases"/>
    <property type="match status" value="1"/>
</dbReference>
<evidence type="ECO:0000313" key="11">
    <source>
        <dbReference type="Proteomes" id="UP000019426"/>
    </source>
</evidence>
<keyword evidence="4" id="KW-1003">Cell membrane</keyword>
<dbReference type="EC" id="3.6.3.-" evidence="10"/>
<gene>
    <name evidence="10" type="ORF">CM240_0399</name>
</gene>
<evidence type="ECO:0000256" key="1">
    <source>
        <dbReference type="ARBA" id="ARBA00004202"/>
    </source>
</evidence>
<accession>W6RSJ9</accession>
<evidence type="ECO:0000256" key="2">
    <source>
        <dbReference type="ARBA" id="ARBA00005417"/>
    </source>
</evidence>
<dbReference type="InterPro" id="IPR003593">
    <property type="entry name" value="AAA+_ATPase"/>
</dbReference>
<evidence type="ECO:0000256" key="4">
    <source>
        <dbReference type="ARBA" id="ARBA00022475"/>
    </source>
</evidence>
<dbReference type="GO" id="GO:0005524">
    <property type="term" value="F:ATP binding"/>
    <property type="evidence" value="ECO:0007669"/>
    <property type="project" value="UniProtKB-KW"/>
</dbReference>
<keyword evidence="6" id="KW-0067">ATP-binding</keyword>
<dbReference type="KEGG" id="clt:CM240_0399"/>
<evidence type="ECO:0000256" key="6">
    <source>
        <dbReference type="ARBA" id="ARBA00022840"/>
    </source>
</evidence>
<evidence type="ECO:0000256" key="7">
    <source>
        <dbReference type="ARBA" id="ARBA00022967"/>
    </source>
</evidence>
<evidence type="ECO:0000256" key="3">
    <source>
        <dbReference type="ARBA" id="ARBA00022448"/>
    </source>
</evidence>
<dbReference type="PANTHER" id="PTHR43553:SF24">
    <property type="entry name" value="ENERGY-COUPLING FACTOR TRANSPORTER ATP-BINDING PROTEIN ECFA1"/>
    <property type="match status" value="1"/>
</dbReference>
<dbReference type="FunFam" id="3.40.50.300:FF:000224">
    <property type="entry name" value="Energy-coupling factor transporter ATP-binding protein EcfA"/>
    <property type="match status" value="1"/>
</dbReference>